<dbReference type="AlphaFoldDB" id="A0A9D4CXM6"/>
<gene>
    <name evidence="1" type="ORF">DPMN_040408</name>
</gene>
<organism evidence="1 2">
    <name type="scientific">Dreissena polymorpha</name>
    <name type="common">Zebra mussel</name>
    <name type="synonym">Mytilus polymorpha</name>
    <dbReference type="NCBI Taxonomy" id="45954"/>
    <lineage>
        <taxon>Eukaryota</taxon>
        <taxon>Metazoa</taxon>
        <taxon>Spiralia</taxon>
        <taxon>Lophotrochozoa</taxon>
        <taxon>Mollusca</taxon>
        <taxon>Bivalvia</taxon>
        <taxon>Autobranchia</taxon>
        <taxon>Heteroconchia</taxon>
        <taxon>Euheterodonta</taxon>
        <taxon>Imparidentia</taxon>
        <taxon>Neoheterodontei</taxon>
        <taxon>Myida</taxon>
        <taxon>Dreissenoidea</taxon>
        <taxon>Dreissenidae</taxon>
        <taxon>Dreissena</taxon>
    </lineage>
</organism>
<protein>
    <submittedName>
        <fullName evidence="1">Uncharacterized protein</fullName>
    </submittedName>
</protein>
<evidence type="ECO:0000313" key="1">
    <source>
        <dbReference type="EMBL" id="KAH3733969.1"/>
    </source>
</evidence>
<reference evidence="1" key="1">
    <citation type="journal article" date="2019" name="bioRxiv">
        <title>The Genome of the Zebra Mussel, Dreissena polymorpha: A Resource for Invasive Species Research.</title>
        <authorList>
            <person name="McCartney M.A."/>
            <person name="Auch B."/>
            <person name="Kono T."/>
            <person name="Mallez S."/>
            <person name="Zhang Y."/>
            <person name="Obille A."/>
            <person name="Becker A."/>
            <person name="Abrahante J.E."/>
            <person name="Garbe J."/>
            <person name="Badalamenti J.P."/>
            <person name="Herman A."/>
            <person name="Mangelson H."/>
            <person name="Liachko I."/>
            <person name="Sullivan S."/>
            <person name="Sone E.D."/>
            <person name="Koren S."/>
            <person name="Silverstein K.A.T."/>
            <person name="Beckman K.B."/>
            <person name="Gohl D.M."/>
        </authorList>
    </citation>
    <scope>NUCLEOTIDE SEQUENCE</scope>
    <source>
        <strain evidence="1">Duluth1</strain>
        <tissue evidence="1">Whole animal</tissue>
    </source>
</reference>
<keyword evidence="2" id="KW-1185">Reference proteome</keyword>
<accession>A0A9D4CXM6</accession>
<proteinExistence type="predicted"/>
<evidence type="ECO:0000313" key="2">
    <source>
        <dbReference type="Proteomes" id="UP000828390"/>
    </source>
</evidence>
<comment type="caution">
    <text evidence="1">The sequence shown here is derived from an EMBL/GenBank/DDBJ whole genome shotgun (WGS) entry which is preliminary data.</text>
</comment>
<dbReference type="EMBL" id="JAIWYP010000011">
    <property type="protein sequence ID" value="KAH3733969.1"/>
    <property type="molecule type" value="Genomic_DNA"/>
</dbReference>
<sequence>MVGLGMVGGLREDLSIHAVGDGPKRGRRVQSGGMRGIFQLKGIGGIRAICFGASGRPTFPFKAYYKISCPASHGSKGSIKRVPDPYEIGLLNGSGGPGGNFSGKFREILFQYGLHTSGGWGKYISGRGCSGHFQIIGGGGKDFS</sequence>
<dbReference type="Proteomes" id="UP000828390">
    <property type="component" value="Unassembled WGS sequence"/>
</dbReference>
<reference evidence="1" key="2">
    <citation type="submission" date="2020-11" db="EMBL/GenBank/DDBJ databases">
        <authorList>
            <person name="McCartney M.A."/>
            <person name="Auch B."/>
            <person name="Kono T."/>
            <person name="Mallez S."/>
            <person name="Becker A."/>
            <person name="Gohl D.M."/>
            <person name="Silverstein K.A.T."/>
            <person name="Koren S."/>
            <person name="Bechman K.B."/>
            <person name="Herman A."/>
            <person name="Abrahante J.E."/>
            <person name="Garbe J."/>
        </authorList>
    </citation>
    <scope>NUCLEOTIDE SEQUENCE</scope>
    <source>
        <strain evidence="1">Duluth1</strain>
        <tissue evidence="1">Whole animal</tissue>
    </source>
</reference>
<name>A0A9D4CXM6_DREPO</name>